<dbReference type="Gene3D" id="2.40.30.170">
    <property type="match status" value="1"/>
</dbReference>
<proteinExistence type="inferred from homology"/>
<evidence type="ECO:0000313" key="8">
    <source>
        <dbReference type="EMBL" id="GAA0484951.1"/>
    </source>
</evidence>
<name>A0ABP3KTJ8_9SPHN</name>
<comment type="subcellular location">
    <subcellularLocation>
        <location evidence="1">Cell envelope</location>
    </subcellularLocation>
</comment>
<reference evidence="9" key="1">
    <citation type="journal article" date="2019" name="Int. J. Syst. Evol. Microbiol.">
        <title>The Global Catalogue of Microorganisms (GCM) 10K type strain sequencing project: providing services to taxonomists for standard genome sequencing and annotation.</title>
        <authorList>
            <consortium name="The Broad Institute Genomics Platform"/>
            <consortium name="The Broad Institute Genome Sequencing Center for Infectious Disease"/>
            <person name="Wu L."/>
            <person name="Ma J."/>
        </authorList>
    </citation>
    <scope>NUCLEOTIDE SEQUENCE [LARGE SCALE GENOMIC DNA]</scope>
    <source>
        <strain evidence="9">JCM 14162</strain>
    </source>
</reference>
<evidence type="ECO:0000256" key="2">
    <source>
        <dbReference type="ARBA" id="ARBA00009477"/>
    </source>
</evidence>
<dbReference type="Proteomes" id="UP001500713">
    <property type="component" value="Unassembled WGS sequence"/>
</dbReference>
<gene>
    <name evidence="8" type="ORF">GCM10009096_29530</name>
</gene>
<dbReference type="SUPFAM" id="SSF111369">
    <property type="entry name" value="HlyD-like secretion proteins"/>
    <property type="match status" value="1"/>
</dbReference>
<dbReference type="InterPro" id="IPR006143">
    <property type="entry name" value="RND_pump_MFP"/>
</dbReference>
<accession>A0ABP3KTJ8</accession>
<keyword evidence="3" id="KW-0813">Transport</keyword>
<dbReference type="Pfam" id="PF25917">
    <property type="entry name" value="BSH_RND"/>
    <property type="match status" value="1"/>
</dbReference>
<sequence length="355" mass="37436">MAGRSQKNSSLHSLALVATILLFGCSGTEAEEKPKDRDPVPAATIIVQPASENETITAAGTVRLRRETELGFTTSGQVASVRYEEGDRVKRGATLAALDNSTVSASLESAQAELDRTEADFDRIKSLFADGWVTKARLEQAEAAMRAAKAQVNASGFASRTSHIHAPSNGIILSRNIDAGQIVNAGTTVLVLGETDKGFVLKVPLTDADASRVRVGMRANVTIAAVSNAPIEAVVSEKDGRADEQTGSFEISFLLPANDRLRSGQLGSVEIEVSRNSDGSVAVPATAIFGVRSGEGLVYVVDEEKRVKARNVVIGKLTDNSLEISSGLAEGDVVVARGVEKLRDGNIIKPIKTAK</sequence>
<evidence type="ECO:0000256" key="5">
    <source>
        <dbReference type="SAM" id="SignalP"/>
    </source>
</evidence>
<comment type="caution">
    <text evidence="8">The sequence shown here is derived from an EMBL/GenBank/DDBJ whole genome shotgun (WGS) entry which is preliminary data.</text>
</comment>
<dbReference type="Gene3D" id="1.10.287.470">
    <property type="entry name" value="Helix hairpin bin"/>
    <property type="match status" value="1"/>
</dbReference>
<feature type="coiled-coil region" evidence="4">
    <location>
        <begin position="100"/>
        <end position="127"/>
    </location>
</feature>
<dbReference type="PANTHER" id="PTHR30469:SF15">
    <property type="entry name" value="HLYD FAMILY OF SECRETION PROTEINS"/>
    <property type="match status" value="1"/>
</dbReference>
<dbReference type="Gene3D" id="2.40.50.100">
    <property type="match status" value="1"/>
</dbReference>
<dbReference type="NCBIfam" id="TIGR01730">
    <property type="entry name" value="RND_mfp"/>
    <property type="match status" value="1"/>
</dbReference>
<keyword evidence="4" id="KW-0175">Coiled coil</keyword>
<dbReference type="InterPro" id="IPR058627">
    <property type="entry name" value="MdtA-like_C"/>
</dbReference>
<keyword evidence="9" id="KW-1185">Reference proteome</keyword>
<dbReference type="Gene3D" id="2.40.420.20">
    <property type="match status" value="1"/>
</dbReference>
<evidence type="ECO:0000313" key="9">
    <source>
        <dbReference type="Proteomes" id="UP001500713"/>
    </source>
</evidence>
<dbReference type="EMBL" id="BAAAEM010000003">
    <property type="protein sequence ID" value="GAA0484951.1"/>
    <property type="molecule type" value="Genomic_DNA"/>
</dbReference>
<dbReference type="PROSITE" id="PS51257">
    <property type="entry name" value="PROKAR_LIPOPROTEIN"/>
    <property type="match status" value="1"/>
</dbReference>
<feature type="chain" id="PRO_5045747185" evidence="5">
    <location>
        <begin position="31"/>
        <end position="355"/>
    </location>
</feature>
<dbReference type="Pfam" id="PF25967">
    <property type="entry name" value="RND-MFP_C"/>
    <property type="match status" value="1"/>
</dbReference>
<evidence type="ECO:0000259" key="6">
    <source>
        <dbReference type="Pfam" id="PF25917"/>
    </source>
</evidence>
<evidence type="ECO:0000259" key="7">
    <source>
        <dbReference type="Pfam" id="PF25967"/>
    </source>
</evidence>
<evidence type="ECO:0000256" key="3">
    <source>
        <dbReference type="ARBA" id="ARBA00022448"/>
    </source>
</evidence>
<dbReference type="InterPro" id="IPR058625">
    <property type="entry name" value="MdtA-like_BSH"/>
</dbReference>
<feature type="signal peptide" evidence="5">
    <location>
        <begin position="1"/>
        <end position="30"/>
    </location>
</feature>
<evidence type="ECO:0000256" key="1">
    <source>
        <dbReference type="ARBA" id="ARBA00004196"/>
    </source>
</evidence>
<comment type="similarity">
    <text evidence="2">Belongs to the membrane fusion protein (MFP) (TC 8.A.1) family.</text>
</comment>
<organism evidence="8 9">
    <name type="scientific">Parasphingorhabdus litoris</name>
    <dbReference type="NCBI Taxonomy" id="394733"/>
    <lineage>
        <taxon>Bacteria</taxon>
        <taxon>Pseudomonadati</taxon>
        <taxon>Pseudomonadota</taxon>
        <taxon>Alphaproteobacteria</taxon>
        <taxon>Sphingomonadales</taxon>
        <taxon>Sphingomonadaceae</taxon>
        <taxon>Parasphingorhabdus</taxon>
    </lineage>
</organism>
<dbReference type="PANTHER" id="PTHR30469">
    <property type="entry name" value="MULTIDRUG RESISTANCE PROTEIN MDTA"/>
    <property type="match status" value="1"/>
</dbReference>
<protein>
    <submittedName>
        <fullName evidence="8">Efflux RND transporter periplasmic adaptor subunit</fullName>
    </submittedName>
</protein>
<keyword evidence="5" id="KW-0732">Signal</keyword>
<feature type="domain" description="Multidrug resistance protein MdtA-like C-terminal permuted SH3" evidence="7">
    <location>
        <begin position="281"/>
        <end position="340"/>
    </location>
</feature>
<feature type="domain" description="Multidrug resistance protein MdtA-like barrel-sandwich hybrid" evidence="6">
    <location>
        <begin position="73"/>
        <end position="189"/>
    </location>
</feature>
<evidence type="ECO:0000256" key="4">
    <source>
        <dbReference type="SAM" id="Coils"/>
    </source>
</evidence>